<gene>
    <name evidence="1" type="ORF">E4191_13975</name>
    <name evidence="2" type="ORF">E4L95_14235</name>
</gene>
<dbReference type="Proteomes" id="UP000296374">
    <property type="component" value="Chromosome"/>
</dbReference>
<dbReference type="Gene3D" id="3.10.20.30">
    <property type="match status" value="1"/>
</dbReference>
<sequence length="81" mass="8754">MEILYFAALRERVGHPRETVTSDARTPRDLVAELAARSDGHAAAFADMAALRCAVDQQLTDLDAPLGQPREVAFFPPMTGG</sequence>
<name>A0A4P7HPH1_9RHOB</name>
<evidence type="ECO:0000313" key="3">
    <source>
        <dbReference type="Proteomes" id="UP000296374"/>
    </source>
</evidence>
<dbReference type="InterPro" id="IPR016155">
    <property type="entry name" value="Mopterin_synth/thiamin_S_b"/>
</dbReference>
<proteinExistence type="predicted"/>
<dbReference type="RefSeq" id="WP_135314486.1">
    <property type="nucleotide sequence ID" value="NZ_CP038439.1"/>
</dbReference>
<accession>A0A4Z1BTQ1</accession>
<reference evidence="3 4" key="1">
    <citation type="submission" date="2019-03" db="EMBL/GenBank/DDBJ databases">
        <authorList>
            <person name="Li J."/>
        </authorList>
    </citation>
    <scope>NUCLEOTIDE SEQUENCE [LARGE SCALE GENOMIC DNA]</scope>
    <source>
        <strain evidence="3">2251</strain>
        <strain evidence="2 4">3058</strain>
    </source>
</reference>
<dbReference type="AlphaFoldDB" id="A0A4P7HPH1"/>
<evidence type="ECO:0000313" key="2">
    <source>
        <dbReference type="EMBL" id="TGN56388.1"/>
    </source>
</evidence>
<dbReference type="SUPFAM" id="SSF54285">
    <property type="entry name" value="MoaD/ThiS"/>
    <property type="match status" value="1"/>
</dbReference>
<evidence type="ECO:0000313" key="1">
    <source>
        <dbReference type="EMBL" id="QBX36226.1"/>
    </source>
</evidence>
<dbReference type="KEGG" id="plia:E4191_13975"/>
<dbReference type="Proteomes" id="UP000297972">
    <property type="component" value="Unassembled WGS sequence"/>
</dbReference>
<dbReference type="CDD" id="cd00754">
    <property type="entry name" value="Ubl_MoaD"/>
    <property type="match status" value="1"/>
</dbReference>
<evidence type="ECO:0000313" key="4">
    <source>
        <dbReference type="Proteomes" id="UP000297972"/>
    </source>
</evidence>
<reference evidence="1" key="2">
    <citation type="journal article" date="2020" name="Int. J. Syst. Evol. Microbiol.">
        <title>Paracoccus liaowanqingii sp. nov., isolated from Tibetan antelope (Pantholops hodgsonii).</title>
        <authorList>
            <person name="Li J."/>
            <person name="Lu S."/>
            <person name="Jin D."/>
            <person name="Yang J."/>
            <person name="Lai X.H."/>
            <person name="Huang Y."/>
            <person name="Tian Z."/>
            <person name="Dong K."/>
            <person name="Zhang S."/>
            <person name="Lei W."/>
            <person name="Pu J."/>
            <person name="Zhang G."/>
            <person name="Wu X."/>
            <person name="Huang Y."/>
            <person name="Ren Z."/>
            <person name="Wang S."/>
            <person name="Xu J."/>
        </authorList>
    </citation>
    <scope>NUCLEOTIDE SEQUENCE</scope>
    <source>
        <strain evidence="1">2251</strain>
    </source>
</reference>
<dbReference type="EMBL" id="SRPG01000146">
    <property type="protein sequence ID" value="TGN56388.1"/>
    <property type="molecule type" value="Genomic_DNA"/>
</dbReference>
<dbReference type="OrthoDB" id="9800712at2"/>
<dbReference type="InterPro" id="IPR003749">
    <property type="entry name" value="ThiS/MoaD-like"/>
</dbReference>
<protein>
    <submittedName>
        <fullName evidence="2">MoaD/ThiS family protein</fullName>
    </submittedName>
    <submittedName>
        <fullName evidence="1">Molybdopterin synthase sulfur carrier subunit</fullName>
    </submittedName>
</protein>
<accession>A0A4P7HPH1</accession>
<dbReference type="EMBL" id="CP038439">
    <property type="protein sequence ID" value="QBX36226.1"/>
    <property type="molecule type" value="Genomic_DNA"/>
</dbReference>
<keyword evidence="4" id="KW-1185">Reference proteome</keyword>
<dbReference type="InterPro" id="IPR012675">
    <property type="entry name" value="Beta-grasp_dom_sf"/>
</dbReference>
<dbReference type="Pfam" id="PF02597">
    <property type="entry name" value="ThiS"/>
    <property type="match status" value="1"/>
</dbReference>
<organism evidence="1 3">
    <name type="scientific">Paracoccus liaowanqingii</name>
    <dbReference type="NCBI Taxonomy" id="2560053"/>
    <lineage>
        <taxon>Bacteria</taxon>
        <taxon>Pseudomonadati</taxon>
        <taxon>Pseudomonadota</taxon>
        <taxon>Alphaproteobacteria</taxon>
        <taxon>Rhodobacterales</taxon>
        <taxon>Paracoccaceae</taxon>
        <taxon>Paracoccus</taxon>
    </lineage>
</organism>